<evidence type="ECO:0000313" key="1">
    <source>
        <dbReference type="EMBL" id="GIF83484.1"/>
    </source>
</evidence>
<keyword evidence="2" id="KW-1185">Reference proteome</keyword>
<reference evidence="1 2" key="1">
    <citation type="submission" date="2021-01" db="EMBL/GenBank/DDBJ databases">
        <title>Whole genome shotgun sequence of Catellatospora bangladeshensis NBRC 107357.</title>
        <authorList>
            <person name="Komaki H."/>
            <person name="Tamura T."/>
        </authorList>
    </citation>
    <scope>NUCLEOTIDE SEQUENCE [LARGE SCALE GENOMIC DNA]</scope>
    <source>
        <strain evidence="1 2">NBRC 107357</strain>
    </source>
</reference>
<dbReference type="EMBL" id="BONF01000029">
    <property type="protein sequence ID" value="GIF83484.1"/>
    <property type="molecule type" value="Genomic_DNA"/>
</dbReference>
<dbReference type="Proteomes" id="UP000601223">
    <property type="component" value="Unassembled WGS sequence"/>
</dbReference>
<sequence length="79" mass="8577">MQPAAAAVAGIATATAVDAISTEPSATRAPWTALWVLNDLSSDSGRTARRDQAVQGVTYRRDRSRRSWARLVTVLLHTR</sequence>
<gene>
    <name evidence="1" type="ORF">Cba03nite_48330</name>
</gene>
<name>A0A8J3JUQ0_9ACTN</name>
<proteinExistence type="predicted"/>
<evidence type="ECO:0000313" key="2">
    <source>
        <dbReference type="Proteomes" id="UP000601223"/>
    </source>
</evidence>
<organism evidence="1 2">
    <name type="scientific">Catellatospora bangladeshensis</name>
    <dbReference type="NCBI Taxonomy" id="310355"/>
    <lineage>
        <taxon>Bacteria</taxon>
        <taxon>Bacillati</taxon>
        <taxon>Actinomycetota</taxon>
        <taxon>Actinomycetes</taxon>
        <taxon>Micromonosporales</taxon>
        <taxon>Micromonosporaceae</taxon>
        <taxon>Catellatospora</taxon>
    </lineage>
</organism>
<accession>A0A8J3JUQ0</accession>
<dbReference type="AlphaFoldDB" id="A0A8J3JUQ0"/>
<protein>
    <submittedName>
        <fullName evidence="1">Uncharacterized protein</fullName>
    </submittedName>
</protein>
<comment type="caution">
    <text evidence="1">The sequence shown here is derived from an EMBL/GenBank/DDBJ whole genome shotgun (WGS) entry which is preliminary data.</text>
</comment>